<protein>
    <submittedName>
        <fullName evidence="1">Uncharacterized protein</fullName>
    </submittedName>
</protein>
<evidence type="ECO:0000313" key="1">
    <source>
        <dbReference type="EMBL" id="AEG61928.1"/>
    </source>
</evidence>
<gene>
    <name evidence="1" type="ordered locus">Desru_3728</name>
</gene>
<dbReference type="KEGG" id="dru:Desru_3728"/>
<sequence length="33" mass="3791">MNGIFPPLFMGLLLFPQDNTVQCLVKNKKVKQK</sequence>
<name>F6DP99_DESRL</name>
<reference evidence="2" key="1">
    <citation type="submission" date="2011-05" db="EMBL/GenBank/DDBJ databases">
        <title>Complete sequence of Desulfotomaculum ruminis DSM 2154.</title>
        <authorList>
            <person name="Lucas S."/>
            <person name="Copeland A."/>
            <person name="Lapidus A."/>
            <person name="Cheng J.-F."/>
            <person name="Goodwin L."/>
            <person name="Pitluck S."/>
            <person name="Lu M."/>
            <person name="Detter J.C."/>
            <person name="Han C."/>
            <person name="Tapia R."/>
            <person name="Land M."/>
            <person name="Hauser L."/>
            <person name="Kyrpides N."/>
            <person name="Ivanova N."/>
            <person name="Mikhailova N."/>
            <person name="Pagani I."/>
            <person name="Stams A.J.M."/>
            <person name="Plugge C.M."/>
            <person name="Muyzer G."/>
            <person name="Kuever J."/>
            <person name="Parshina S.N."/>
            <person name="Ivanova A.E."/>
            <person name="Nazina T.N."/>
            <person name="Brambilla E."/>
            <person name="Spring S."/>
            <person name="Klenk H.-P."/>
            <person name="Woyke T."/>
        </authorList>
    </citation>
    <scope>NUCLEOTIDE SEQUENCE [LARGE SCALE GENOMIC DNA]</scope>
    <source>
        <strain evidence="2">ATCC 23193 / DSM 2154 / NCIB 8452 / DL</strain>
    </source>
</reference>
<dbReference type="Proteomes" id="UP000009234">
    <property type="component" value="Chromosome"/>
</dbReference>
<organism evidence="1 2">
    <name type="scientific">Desulforamulus ruminis (strain ATCC 23193 / DSM 2154 / NCIMB 8452 / DL)</name>
    <name type="common">Desulfotomaculum ruminis</name>
    <dbReference type="NCBI Taxonomy" id="696281"/>
    <lineage>
        <taxon>Bacteria</taxon>
        <taxon>Bacillati</taxon>
        <taxon>Bacillota</taxon>
        <taxon>Clostridia</taxon>
        <taxon>Eubacteriales</taxon>
        <taxon>Peptococcaceae</taxon>
        <taxon>Desulforamulus</taxon>
    </lineage>
</organism>
<dbReference type="HOGENOM" id="CLU_3381560_0_0_9"/>
<evidence type="ECO:0000313" key="2">
    <source>
        <dbReference type="Proteomes" id="UP000009234"/>
    </source>
</evidence>
<dbReference type="STRING" id="696281.Desru_3728"/>
<proteinExistence type="predicted"/>
<accession>F6DP99</accession>
<dbReference type="EMBL" id="CP002780">
    <property type="protein sequence ID" value="AEG61928.1"/>
    <property type="molecule type" value="Genomic_DNA"/>
</dbReference>
<keyword evidence="2" id="KW-1185">Reference proteome</keyword>
<reference evidence="1 2" key="2">
    <citation type="journal article" date="2012" name="Stand. Genomic Sci.">
        <title>Complete genome sequence of the sulfate-reducing firmicute Desulfotomaculum ruminis type strain (DL(T)).</title>
        <authorList>
            <person name="Spring S."/>
            <person name="Visser M."/>
            <person name="Lu M."/>
            <person name="Copeland A."/>
            <person name="Lapidus A."/>
            <person name="Lucas S."/>
            <person name="Cheng J.F."/>
            <person name="Han C."/>
            <person name="Tapia R."/>
            <person name="Goodwin L.A."/>
            <person name="Pitluck S."/>
            <person name="Ivanova N."/>
            <person name="Land M."/>
            <person name="Hauser L."/>
            <person name="Larimer F."/>
            <person name="Rohde M."/>
            <person name="Goker M."/>
            <person name="Detter J.C."/>
            <person name="Kyrpides N.C."/>
            <person name="Woyke T."/>
            <person name="Schaap P.J."/>
            <person name="Plugge C.M."/>
            <person name="Muyzer G."/>
            <person name="Kuever J."/>
            <person name="Pereira I.A."/>
            <person name="Parshina S.N."/>
            <person name="Bernier-Latmani R."/>
            <person name="Stams A.J."/>
            <person name="Klenk H.P."/>
        </authorList>
    </citation>
    <scope>NUCLEOTIDE SEQUENCE [LARGE SCALE GENOMIC DNA]</scope>
    <source>
        <strain evidence="2">ATCC 23193 / DSM 2154 / NCIB 8452 / DL</strain>
    </source>
</reference>
<dbReference type="AlphaFoldDB" id="F6DP99"/>